<dbReference type="PANTHER" id="PTHR42103:SF2">
    <property type="entry name" value="AB HYDROLASE-1 DOMAIN-CONTAINING PROTEIN"/>
    <property type="match status" value="1"/>
</dbReference>
<feature type="domain" description="AB hydrolase-1" evidence="1">
    <location>
        <begin position="68"/>
        <end position="144"/>
    </location>
</feature>
<reference evidence="2 3" key="1">
    <citation type="submission" date="2011-01" db="EMBL/GenBank/DDBJ databases">
        <authorList>
            <person name="Muzny D."/>
            <person name="Qin X."/>
            <person name="Deng J."/>
            <person name="Jiang H."/>
            <person name="Liu Y."/>
            <person name="Qu J."/>
            <person name="Song X.-Z."/>
            <person name="Zhang L."/>
            <person name="Thornton R."/>
            <person name="Coyle M."/>
            <person name="Francisco L."/>
            <person name="Jackson L."/>
            <person name="Javaid M."/>
            <person name="Korchina V."/>
            <person name="Kovar C."/>
            <person name="Mata R."/>
            <person name="Mathew T."/>
            <person name="Ngo R."/>
            <person name="Nguyen L."/>
            <person name="Nguyen N."/>
            <person name="Okwuonu G."/>
            <person name="Ongeri F."/>
            <person name="Pham C."/>
            <person name="Simmons D."/>
            <person name="Wilczek-Boney K."/>
            <person name="Hale W."/>
            <person name="Jakkamsetti A."/>
            <person name="Pham P."/>
            <person name="Ruth R."/>
            <person name="San Lucas F."/>
            <person name="Warren J."/>
            <person name="Zhang J."/>
            <person name="Zhao Z."/>
            <person name="Zhou C."/>
            <person name="Zhu D."/>
            <person name="Lee S."/>
            <person name="Bess C."/>
            <person name="Blankenburg K."/>
            <person name="Forbes L."/>
            <person name="Fu Q."/>
            <person name="Gubbala S."/>
            <person name="Hirani K."/>
            <person name="Jayaseelan J.C."/>
            <person name="Lara F."/>
            <person name="Munidasa M."/>
            <person name="Palculict T."/>
            <person name="Patil S."/>
            <person name="Pu L.-L."/>
            <person name="Saada N."/>
            <person name="Tang L."/>
            <person name="Weissenberger G."/>
            <person name="Zhu Y."/>
            <person name="Hemphill L."/>
            <person name="Shang Y."/>
            <person name="Youmans B."/>
            <person name="Ayvaz T."/>
            <person name="Ross M."/>
            <person name="Santibanez J."/>
            <person name="Aqrawi P."/>
            <person name="Gross S."/>
            <person name="Joshi V."/>
            <person name="Fowler G."/>
            <person name="Nazareth L."/>
            <person name="Reid J."/>
            <person name="Worley K."/>
            <person name="Petrosino J."/>
            <person name="Highlander S."/>
            <person name="Gibbs R."/>
        </authorList>
    </citation>
    <scope>NUCLEOTIDE SEQUENCE [LARGE SCALE GENOMIC DNA]</scope>
    <source>
        <strain evidence="2 3">ATCC 33394</strain>
    </source>
</reference>
<accession>F0F1T1</accession>
<protein>
    <recommendedName>
        <fullName evidence="1">AB hydrolase-1 domain-containing protein</fullName>
    </recommendedName>
</protein>
<dbReference type="Proteomes" id="UP000004088">
    <property type="component" value="Unassembled WGS sequence"/>
</dbReference>
<proteinExistence type="predicted"/>
<keyword evidence="3" id="KW-1185">Reference proteome</keyword>
<evidence type="ECO:0000313" key="3">
    <source>
        <dbReference type="Proteomes" id="UP000004088"/>
    </source>
</evidence>
<name>F0F1T1_9NEIS</name>
<dbReference type="AlphaFoldDB" id="F0F1T1"/>
<dbReference type="HOGENOM" id="CLU_086287_1_0_4"/>
<sequence>MPCRLLFPTPSPTETMLNKQHIFFIQGSAGKLETLYLPAQNAECGVAVINHPNPTQGGTFTNKVIQTAAKALSQMGFHCYLPNLRGTGNSEGEHDYGRGETDDVVRVIDHARAQHPNAPQLAIAGFSFGGYVSTFAAQQHTPDLLLLIGAAVAHYPVPAPHVPDIRKTLFIHGADDEVIELAKPLQWCGEQNLPLIVIPQSSHFFHGKLIELRDAINRFVPGVLALD</sequence>
<dbReference type="InterPro" id="IPR000073">
    <property type="entry name" value="AB_hydrolase_1"/>
</dbReference>
<comment type="caution">
    <text evidence="2">The sequence shown here is derived from an EMBL/GenBank/DDBJ whole genome shotgun (WGS) entry which is preliminary data.</text>
</comment>
<dbReference type="STRING" id="888741.HMPREF9098_2066"/>
<dbReference type="Pfam" id="PF00561">
    <property type="entry name" value="Abhydrolase_1"/>
    <property type="match status" value="1"/>
</dbReference>
<dbReference type="EMBL" id="AEWV01000041">
    <property type="protein sequence ID" value="EGC16472.1"/>
    <property type="molecule type" value="Genomic_DNA"/>
</dbReference>
<dbReference type="InterPro" id="IPR029058">
    <property type="entry name" value="AB_hydrolase_fold"/>
</dbReference>
<organism evidence="2 3">
    <name type="scientific">Kingella denitrificans ATCC 33394</name>
    <dbReference type="NCBI Taxonomy" id="888741"/>
    <lineage>
        <taxon>Bacteria</taxon>
        <taxon>Pseudomonadati</taxon>
        <taxon>Pseudomonadota</taxon>
        <taxon>Betaproteobacteria</taxon>
        <taxon>Neisseriales</taxon>
        <taxon>Neisseriaceae</taxon>
        <taxon>Kingella</taxon>
    </lineage>
</organism>
<evidence type="ECO:0000313" key="2">
    <source>
        <dbReference type="EMBL" id="EGC16472.1"/>
    </source>
</evidence>
<dbReference type="SUPFAM" id="SSF53474">
    <property type="entry name" value="alpha/beta-Hydrolases"/>
    <property type="match status" value="1"/>
</dbReference>
<dbReference type="Gene3D" id="3.40.50.1820">
    <property type="entry name" value="alpha/beta hydrolase"/>
    <property type="match status" value="1"/>
</dbReference>
<gene>
    <name evidence="2" type="ORF">HMPREF9098_2066</name>
</gene>
<dbReference type="PANTHER" id="PTHR42103">
    <property type="entry name" value="ALPHA/BETA-HYDROLASES SUPERFAMILY PROTEIN"/>
    <property type="match status" value="1"/>
</dbReference>
<evidence type="ECO:0000259" key="1">
    <source>
        <dbReference type="Pfam" id="PF00561"/>
    </source>
</evidence>